<evidence type="ECO:0000256" key="1">
    <source>
        <dbReference type="SAM" id="MobiDB-lite"/>
    </source>
</evidence>
<dbReference type="OrthoDB" id="6313655at2"/>
<evidence type="ECO:0000259" key="2">
    <source>
        <dbReference type="Pfam" id="PF04492"/>
    </source>
</evidence>
<feature type="domain" description="Bacteriophage lambda Replication protein O N-terminal" evidence="2">
    <location>
        <begin position="21"/>
        <end position="114"/>
    </location>
</feature>
<dbReference type="EMBL" id="LZEY01000003">
    <property type="protein sequence ID" value="OBU13040.1"/>
    <property type="molecule type" value="Genomic_DNA"/>
</dbReference>
<dbReference type="InterPro" id="IPR036388">
    <property type="entry name" value="WH-like_DNA-bd_sf"/>
</dbReference>
<comment type="caution">
    <text evidence="3">The sequence shown here is derived from an EMBL/GenBank/DDBJ whole genome shotgun (WGS) entry which is preliminary data.</text>
</comment>
<dbReference type="NCBIfam" id="TIGR01610">
    <property type="entry name" value="phage_O_Nterm"/>
    <property type="match status" value="1"/>
</dbReference>
<dbReference type="InterPro" id="IPR006497">
    <property type="entry name" value="Phage_lambda_VrpO_N"/>
</dbReference>
<name>A0A1B8HTG6_9GAMM</name>
<dbReference type="Gene3D" id="1.10.10.10">
    <property type="entry name" value="Winged helix-like DNA-binding domain superfamily/Winged helix DNA-binding domain"/>
    <property type="match status" value="1"/>
</dbReference>
<feature type="compositionally biased region" description="Basic and acidic residues" evidence="1">
    <location>
        <begin position="150"/>
        <end position="159"/>
    </location>
</feature>
<organism evidence="3 4">
    <name type="scientific">Morganella psychrotolerans</name>
    <dbReference type="NCBI Taxonomy" id="368603"/>
    <lineage>
        <taxon>Bacteria</taxon>
        <taxon>Pseudomonadati</taxon>
        <taxon>Pseudomonadota</taxon>
        <taxon>Gammaproteobacteria</taxon>
        <taxon>Enterobacterales</taxon>
        <taxon>Morganellaceae</taxon>
        <taxon>Morganella</taxon>
    </lineage>
</organism>
<evidence type="ECO:0000313" key="4">
    <source>
        <dbReference type="Proteomes" id="UP000092377"/>
    </source>
</evidence>
<proteinExistence type="predicted"/>
<sequence>MKSNVAYADFGARQRQERPTVADLDNGYTRIANELLDAVMIAGLTKHQLLVIMAVWRKTYGYNKKTDWIGNEQMELMTGIDKTKCSTAKNQLIRMKMLIQEGRRVGINKNISEWNTDIDRNGKTFTGTVKVSFTESVKSALPKQSNTKDNNTKDKKDKIPLTPEGENIALEILGYFNQLTKSKFQATAAILKALSTVKSKGECYTADEVRLVMEWAVSTWKATNLKPENICRMTRFDGYLSDAMKWKYRDGINPESCPHAELIASWNRHVPERAVELQDWTKRRPAYSHLEEVWNGKTNKDQWREVKHVDTCFRLISQSSLFAGLSEKQWLNIDWILNPAKWLQVYEQAKREYRERQSGAGNGK</sequence>
<feature type="region of interest" description="Disordered" evidence="1">
    <location>
        <begin position="140"/>
        <end position="161"/>
    </location>
</feature>
<dbReference type="Pfam" id="PF04492">
    <property type="entry name" value="Phage_rep_O"/>
    <property type="match status" value="1"/>
</dbReference>
<dbReference type="Proteomes" id="UP000092377">
    <property type="component" value="Unassembled WGS sequence"/>
</dbReference>
<dbReference type="RefSeq" id="WP_067399205.1">
    <property type="nucleotide sequence ID" value="NZ_LZEY01000003.1"/>
</dbReference>
<accession>A0A1B8HTG6</accession>
<dbReference type="AlphaFoldDB" id="A0A1B8HTG6"/>
<dbReference type="GO" id="GO:0006260">
    <property type="term" value="P:DNA replication"/>
    <property type="evidence" value="ECO:0007669"/>
    <property type="project" value="InterPro"/>
</dbReference>
<protein>
    <submittedName>
        <fullName evidence="3">DNA replication protein</fullName>
    </submittedName>
</protein>
<keyword evidence="4" id="KW-1185">Reference proteome</keyword>
<gene>
    <name evidence="3" type="ORF">AYY18_14370</name>
</gene>
<evidence type="ECO:0000313" key="3">
    <source>
        <dbReference type="EMBL" id="OBU13040.1"/>
    </source>
</evidence>
<reference evidence="4" key="1">
    <citation type="submission" date="2016-06" db="EMBL/GenBank/DDBJ databases">
        <authorList>
            <person name="Butler K."/>
        </authorList>
    </citation>
    <scope>NUCLEOTIDE SEQUENCE [LARGE SCALE GENOMIC DNA]</scope>
    <source>
        <strain evidence="4">GCSL-Mp20</strain>
    </source>
</reference>